<evidence type="ECO:0000256" key="7">
    <source>
        <dbReference type="ARBA" id="ARBA00023157"/>
    </source>
</evidence>
<dbReference type="PANTHER" id="PTHR24248">
    <property type="entry name" value="ADRENERGIC RECEPTOR-RELATED G-PROTEIN COUPLED RECEPTOR"/>
    <property type="match status" value="1"/>
</dbReference>
<dbReference type="FunFam" id="1.20.1070.10:FF:000523">
    <property type="entry name" value="5-hydroxytryptamine receptor 2B"/>
    <property type="match status" value="1"/>
</dbReference>
<evidence type="ECO:0000256" key="10">
    <source>
        <dbReference type="RuleBase" id="RU000688"/>
    </source>
</evidence>
<feature type="transmembrane region" description="Helical" evidence="12">
    <location>
        <begin position="548"/>
        <end position="571"/>
    </location>
</feature>
<feature type="transmembrane region" description="Helical" evidence="12">
    <location>
        <begin position="101"/>
        <end position="120"/>
    </location>
</feature>
<evidence type="ECO:0000256" key="9">
    <source>
        <dbReference type="ARBA" id="ARBA00023224"/>
    </source>
</evidence>
<keyword evidence="8 10" id="KW-0675">Receptor</keyword>
<dbReference type="Proteomes" id="UP000749559">
    <property type="component" value="Unassembled WGS sequence"/>
</dbReference>
<evidence type="ECO:0000256" key="6">
    <source>
        <dbReference type="ARBA" id="ARBA00023136"/>
    </source>
</evidence>
<dbReference type="PROSITE" id="PS00237">
    <property type="entry name" value="G_PROTEIN_RECEP_F1_1"/>
    <property type="match status" value="1"/>
</dbReference>
<feature type="transmembrane region" description="Helical" evidence="12">
    <location>
        <begin position="215"/>
        <end position="235"/>
    </location>
</feature>
<proteinExistence type="inferred from homology"/>
<evidence type="ECO:0000256" key="1">
    <source>
        <dbReference type="ARBA" id="ARBA00004651"/>
    </source>
</evidence>
<keyword evidence="2" id="KW-1003">Cell membrane</keyword>
<dbReference type="GO" id="GO:0001591">
    <property type="term" value="F:dopamine neurotransmitter receptor activity, coupled via Gi/Go"/>
    <property type="evidence" value="ECO:0007669"/>
    <property type="project" value="TreeGrafter"/>
</dbReference>
<dbReference type="OrthoDB" id="10010417at2759"/>
<keyword evidence="6 12" id="KW-0472">Membrane</keyword>
<keyword evidence="4 12" id="KW-1133">Transmembrane helix</keyword>
<feature type="transmembrane region" description="Helical" evidence="12">
    <location>
        <begin position="173"/>
        <end position="194"/>
    </location>
</feature>
<feature type="transmembrane region" description="Helical" evidence="12">
    <location>
        <begin position="255"/>
        <end position="278"/>
    </location>
</feature>
<evidence type="ECO:0000256" key="3">
    <source>
        <dbReference type="ARBA" id="ARBA00022692"/>
    </source>
</evidence>
<dbReference type="GO" id="GO:0004930">
    <property type="term" value="F:G protein-coupled receptor activity"/>
    <property type="evidence" value="ECO:0007669"/>
    <property type="project" value="UniProtKB-KW"/>
</dbReference>
<dbReference type="EMBL" id="CAIIXF020000010">
    <property type="protein sequence ID" value="CAH1796945.1"/>
    <property type="molecule type" value="Genomic_DNA"/>
</dbReference>
<dbReference type="Gene3D" id="1.20.1070.10">
    <property type="entry name" value="Rhodopsin 7-helix transmembrane proteins"/>
    <property type="match status" value="2"/>
</dbReference>
<dbReference type="GO" id="GO:0005886">
    <property type="term" value="C:plasma membrane"/>
    <property type="evidence" value="ECO:0007669"/>
    <property type="project" value="UniProtKB-SubCell"/>
</dbReference>
<feature type="region of interest" description="Disordered" evidence="11">
    <location>
        <begin position="321"/>
        <end position="359"/>
    </location>
</feature>
<reference evidence="13" key="1">
    <citation type="submission" date="2022-03" db="EMBL/GenBank/DDBJ databases">
        <authorList>
            <person name="Martin C."/>
        </authorList>
    </citation>
    <scope>NUCLEOTIDE SEQUENCE</scope>
</reference>
<keyword evidence="14" id="KW-1185">Reference proteome</keyword>
<sequence>MGDNATILRATLINVLSEETTNPTSMITATSQNERDQQYDRLTTPDYLGTIRVFDEPESVFNVSINGSILREIFGADNITACCHNSSQNNTNFSNEIVKPWALLLCIFPMLTVFGNILVVQSVYYDKNLRNVTNYFIVSLAVADICVAVLVMPLAVYVEVVGVWTFSNELCDAWVSLDVLFSTASILNLAAISVDRFIAVTQPIKYVQHQTAKRVWITLLLVWIISICIASPIAFGMNYSKDRRDDSCSFYNSDFIIYSSLGSFYIPAIIMVILYARIFRVIRLRSQRIARKIRGEVKNSPPEVKVDGSEKNGLGASHHSLLSMANPSPCPSPSTDRRGGINNNISTSSGSNEPSPKITPKWQLSEAKNFLEFPSLGNEASLRNAVSEVNLCSCGDGNSPVWVRRNKGVHFGTSKIQSFDNKSYDLSPIDPRLGLNELSSTGLSIPKSNGILTNGHLKAPENTINRTTSLSRLSFFPKLPKKKRNNEKAKYRKEKAAQRKERKATKTLAIVLGVFLLCWVPFFTYNNVNAVCIRYELHEKPECQIDLHLFSFFTWLGYINSFLNPMIYTIFNTEFRKAFRHLIRKPCSHIR</sequence>
<dbReference type="PANTHER" id="PTHR24248:SF125">
    <property type="entry name" value="DOPAMINE D2-LIKE RECEPTOR"/>
    <property type="match status" value="1"/>
</dbReference>
<feature type="compositionally biased region" description="Low complexity" evidence="11">
    <location>
        <begin position="340"/>
        <end position="352"/>
    </location>
</feature>
<dbReference type="GO" id="GO:0045202">
    <property type="term" value="C:synapse"/>
    <property type="evidence" value="ECO:0007669"/>
    <property type="project" value="GOC"/>
</dbReference>
<evidence type="ECO:0000313" key="13">
    <source>
        <dbReference type="EMBL" id="CAH1796945.1"/>
    </source>
</evidence>
<keyword evidence="7" id="KW-1015">Disulfide bond</keyword>
<organism evidence="13 14">
    <name type="scientific">Owenia fusiformis</name>
    <name type="common">Polychaete worm</name>
    <dbReference type="NCBI Taxonomy" id="6347"/>
    <lineage>
        <taxon>Eukaryota</taxon>
        <taxon>Metazoa</taxon>
        <taxon>Spiralia</taxon>
        <taxon>Lophotrochozoa</taxon>
        <taxon>Annelida</taxon>
        <taxon>Polychaeta</taxon>
        <taxon>Sedentaria</taxon>
        <taxon>Canalipalpata</taxon>
        <taxon>Sabellida</taxon>
        <taxon>Oweniida</taxon>
        <taxon>Oweniidae</taxon>
        <taxon>Owenia</taxon>
    </lineage>
</organism>
<evidence type="ECO:0000256" key="5">
    <source>
        <dbReference type="ARBA" id="ARBA00023040"/>
    </source>
</evidence>
<comment type="caution">
    <text evidence="13">The sequence shown here is derived from an EMBL/GenBank/DDBJ whole genome shotgun (WGS) entry which is preliminary data.</text>
</comment>
<dbReference type="AlphaFoldDB" id="A0A8J1U1J2"/>
<evidence type="ECO:0000256" key="12">
    <source>
        <dbReference type="SAM" id="Phobius"/>
    </source>
</evidence>
<dbReference type="SUPFAM" id="SSF81321">
    <property type="entry name" value="Family A G protein-coupled receptor-like"/>
    <property type="match status" value="1"/>
</dbReference>
<keyword evidence="9 10" id="KW-0807">Transducer</keyword>
<evidence type="ECO:0000256" key="8">
    <source>
        <dbReference type="ARBA" id="ARBA00023170"/>
    </source>
</evidence>
<comment type="similarity">
    <text evidence="10">Belongs to the G-protein coupled receptor 1 family.</text>
</comment>
<evidence type="ECO:0000256" key="11">
    <source>
        <dbReference type="SAM" id="MobiDB-lite"/>
    </source>
</evidence>
<dbReference type="PROSITE" id="PS50262">
    <property type="entry name" value="G_PROTEIN_RECEP_F1_2"/>
    <property type="match status" value="1"/>
</dbReference>
<evidence type="ECO:0000256" key="2">
    <source>
        <dbReference type="ARBA" id="ARBA00022475"/>
    </source>
</evidence>
<dbReference type="Pfam" id="PF00001">
    <property type="entry name" value="7tm_1"/>
    <property type="match status" value="1"/>
</dbReference>
<feature type="transmembrane region" description="Helical" evidence="12">
    <location>
        <begin position="132"/>
        <end position="158"/>
    </location>
</feature>
<keyword evidence="5 10" id="KW-0297">G-protein coupled receptor</keyword>
<accession>A0A8J1U1J2</accession>
<evidence type="ECO:0000256" key="4">
    <source>
        <dbReference type="ARBA" id="ARBA00022989"/>
    </source>
</evidence>
<dbReference type="SMART" id="SM01381">
    <property type="entry name" value="7TM_GPCR_Srsx"/>
    <property type="match status" value="1"/>
</dbReference>
<keyword evidence="3 10" id="KW-0812">Transmembrane</keyword>
<feature type="transmembrane region" description="Helical" evidence="12">
    <location>
        <begin position="508"/>
        <end position="528"/>
    </location>
</feature>
<protein>
    <submittedName>
        <fullName evidence="13">Uncharacterized protein</fullName>
    </submittedName>
</protein>
<evidence type="ECO:0000313" key="14">
    <source>
        <dbReference type="Proteomes" id="UP000749559"/>
    </source>
</evidence>
<dbReference type="PRINTS" id="PR00237">
    <property type="entry name" value="GPCRRHODOPSN"/>
</dbReference>
<comment type="subcellular location">
    <subcellularLocation>
        <location evidence="1">Cell membrane</location>
        <topology evidence="1">Multi-pass membrane protein</topology>
    </subcellularLocation>
</comment>
<gene>
    <name evidence="13" type="ORF">OFUS_LOCUS21300</name>
</gene>
<dbReference type="InterPro" id="IPR000276">
    <property type="entry name" value="GPCR_Rhodpsn"/>
</dbReference>
<dbReference type="InterPro" id="IPR017452">
    <property type="entry name" value="GPCR_Rhodpsn_7TM"/>
</dbReference>
<name>A0A8J1U1J2_OWEFU</name>